<feature type="repeat" description="TPR" evidence="1">
    <location>
        <begin position="866"/>
        <end position="899"/>
    </location>
</feature>
<dbReference type="SMART" id="SM00028">
    <property type="entry name" value="TPR"/>
    <property type="match status" value="16"/>
</dbReference>
<evidence type="ECO:0000256" key="1">
    <source>
        <dbReference type="PROSITE-ProRule" id="PRU00339"/>
    </source>
</evidence>
<dbReference type="EMBL" id="JAQOUE010000001">
    <property type="protein sequence ID" value="MDT7042285.1"/>
    <property type="molecule type" value="Genomic_DNA"/>
</dbReference>
<comment type="caution">
    <text evidence="3">The sequence shown here is derived from an EMBL/GenBank/DDBJ whole genome shotgun (WGS) entry which is preliminary data.</text>
</comment>
<proteinExistence type="predicted"/>
<keyword evidence="1" id="KW-0802">TPR repeat</keyword>
<dbReference type="InterPro" id="IPR019734">
    <property type="entry name" value="TPR_rpt"/>
</dbReference>
<dbReference type="PANTHER" id="PTHR10098">
    <property type="entry name" value="RAPSYN-RELATED"/>
    <property type="match status" value="1"/>
</dbReference>
<dbReference type="InterPro" id="IPR011042">
    <property type="entry name" value="6-blade_b-propeller_TolB-like"/>
</dbReference>
<dbReference type="Pfam" id="PF13181">
    <property type="entry name" value="TPR_8"/>
    <property type="match status" value="3"/>
</dbReference>
<dbReference type="Proteomes" id="UP001250932">
    <property type="component" value="Unassembled WGS sequence"/>
</dbReference>
<dbReference type="Pfam" id="PF12770">
    <property type="entry name" value="CHAT"/>
    <property type="match status" value="1"/>
</dbReference>
<dbReference type="Gene3D" id="1.25.40.10">
    <property type="entry name" value="Tetratricopeptide repeat domain"/>
    <property type="match status" value="8"/>
</dbReference>
<organism evidence="3 4">
    <name type="scientific">Candidatus Nitronereus thalassa</name>
    <dbReference type="NCBI Taxonomy" id="3020898"/>
    <lineage>
        <taxon>Bacteria</taxon>
        <taxon>Pseudomonadati</taxon>
        <taxon>Nitrospirota</taxon>
        <taxon>Nitrospiria</taxon>
        <taxon>Nitrospirales</taxon>
        <taxon>Nitrospiraceae</taxon>
        <taxon>Candidatus Nitronereus</taxon>
    </lineage>
</organism>
<reference evidence="3 4" key="1">
    <citation type="journal article" date="2023" name="ISME J.">
        <title>Cultivation and genomic characterization of novel and ubiquitous marine nitrite-oxidizing bacteria from the Nitrospirales.</title>
        <authorList>
            <person name="Mueller A.J."/>
            <person name="Daebeler A."/>
            <person name="Herbold C.W."/>
            <person name="Kirkegaard R.H."/>
            <person name="Daims H."/>
        </authorList>
    </citation>
    <scope>NUCLEOTIDE SEQUENCE [LARGE SCALE GENOMIC DNA]</scope>
    <source>
        <strain evidence="3 4">EB</strain>
    </source>
</reference>
<evidence type="ECO:0000259" key="2">
    <source>
        <dbReference type="Pfam" id="PF12770"/>
    </source>
</evidence>
<dbReference type="PROSITE" id="PS50005">
    <property type="entry name" value="TPR"/>
    <property type="match status" value="4"/>
</dbReference>
<feature type="repeat" description="TPR" evidence="1">
    <location>
        <begin position="1979"/>
        <end position="2012"/>
    </location>
</feature>
<accession>A0ABU3K7B5</accession>
<evidence type="ECO:0000313" key="4">
    <source>
        <dbReference type="Proteomes" id="UP001250932"/>
    </source>
</evidence>
<feature type="repeat" description="TPR" evidence="1">
    <location>
        <begin position="1738"/>
        <end position="1771"/>
    </location>
</feature>
<dbReference type="RefSeq" id="WP_313832663.1">
    <property type="nucleotide sequence ID" value="NZ_JAQOUE010000001.1"/>
</dbReference>
<evidence type="ECO:0000313" key="3">
    <source>
        <dbReference type="EMBL" id="MDT7042285.1"/>
    </source>
</evidence>
<sequence>MSSTCLDTSWRLFQYFASCLFVSSLVLASGLPGYAAEVRQVTTHPALDYFPAPSRDGRFLAFVSERSGNADIWLKSLKLGVVSLPRQLTTHPSIDRDPALNAEGSRLLYVSHKSDPRGDVYLMNLTTGEERRLTDLRTADSLPAWGSDGASVYYLSQNVTTGVQSLKKRSLVDDQESILVADVLAYSLNENGWILVSQGGALTFVQEQSLDNGRTVPTTPGLNMWSAISDNGVMAFTHYAQDTNEDGVVDANDESSIWLSQWDFQEDAQSSLFQMTPIGHFHLYPAMAQGDVYFTDLEQGNIFRIKIQEFLNDYSSFEKAKTLADRLMDGGDFQEGLVVLANISHNLTQAFDEKTRAGFDFAYAEKLIEAGEFSRAQQVMTPYADTPGEFGALANIHDIALPLYQNKSSMSEEELKRAVQTGAQDILKIGEAHREQQQVYGQALIEAGRLQLLVDDSLSALDYLVRVDDLTSKEIRAKALFTRGTVYRALGDQKSLVKVFVDVINMFGEDNSWGKRAIAQAITVSEQGEDVHKKVASLRDLITQHETLLMLVGATRLRIADLYEEAGEQLKAIQALDQLLQDPPPSEALVTQAYRQKGEILASAERYEEAAEVYAILVARTEEDQALLARAKRLMVLQLVNKAKKERTLGEVRIAAKAFYKITQDYPDSVEAHRGYIETKVMLKELAEVQTRYQELVAKNPDSPIYQYSKALAHSYAQPLELPKVVEPLEAAIRLDPGVSFYHQTLGWAHEQQEQIEGNQGFLEKAEQEYRIALELNDEFQFPEVESNLLLNLGNTYRTLGNFHEAYRAYHKRESSYKPAGDSITELLYRKNYGEACFKSGRTQEALVQYQLAYHRIPADQNTLKAELLERIALSHQDLGNHAQAVDAFSQALELNLESGNTKNLALLQRNIGVSLYNLSASGEGGRRKALKQALKSYFTSLDTLSEFGGKQKKEGTGLFNVDVTLDAGGSQAAEGFDQKGERKLMFSYIAGTYERLDEPGPARDNYLKKLALLSEADSADGNVGQLTEKAVVLNRVGLLSHQLGENAQAMDFMRQSLGYTTTLGLSFGTGVNLYNLSRLAAEDVMKGQPVNWTMITALVEGLDTHLAEEQADAATFYALTNTAFLIYHLTEPTLLGSSNTDGAIQAMHTFYDVKGKVWSYYAKAEALLGRGEVVPEEQVLPMQVILKLNKMELAREIGEEDSFLSLQKELSVLLERQPALTGWIGLVAQAEYAKDAAEQQALLARAYDAVLGLPSQASYSPQSATAVLASLHTLSRLYVDQLVDAKAYALAFEVAERLGMRTMAIQLQKSLGEDFFYAGVGEYEDELRQVLAEIRKIPSTGEPDETEVLRAELEDLLFGLYEEYPVATSYFWQYPSPEDLLSEVLNPERLYLKVVEGMNRLHAFIHDGQEVQYLPLEAQGSRVTIGEILGARLSSEAPMYLSIPREYARSVQVAFPPAKPITQVSGLYDIVNGYHQRSVFYSKVGIIGELALDAGLTAGDVPLSAEPLTGVPAHDHPIVDRLEVLISTKPPQAYHFTLAEELQVRELLPLTRLAGRPHHTAVVFQPQSSTDASESALVSALVRSGFPHVLLIRKDDAQAKSFVSLYLAYLNDLPPDEAVSFASQEVWGDKTGAHPVELFGYAGMNEEARAEFASAIYDGEVSAAVNLYQEEQYGSALQKMEHALSVIHYADKSSDFADLTKLAVDASYKVGNYQNAVFHQERLLASLDESTQAEGRSEALYRLGILYSRLEQFDASIGYLEQAIQWWTKAEELDRLAEGIAQLGVVRENMGAYSAALTDFGRSFALYEELGEIGDVATQHRRIGRIYYLRLGRYEKAREQFQSALTLYRNLEDLNGEAETVFEIGLTYEKMGLFDEADTHYLAGMKIGKTLESPYLLATGHLYLANTAWFRGNYQEAFQHLSQAGKQAEAAQDAQLTIMVKNTRGLIYWTLNDLDKGLVHLKQAVELAKKSDIKTELASSLNNLGLIYRQQGDYTTSLEYFEKAKAIDESLNSRWGLGYDYRNIGMALLKLDRLQEALSHFTQAADTSAEIKNSINWVKALLELGNVHRQLNQPEKSGEYYQQAYDLSKKYGIKEVLWRAAAGQAGLLREAGKAEEAFRRYDDAVNVVEGMRAALKIDELRNSFQANKQDLYRETISLLVEMGRTDDAFNYLERSRSRSFIDLLGNQKMTLKNAVDQRALDQIGQLALRVEALTKEVGSYDEAPAELQEKLREAKATHEEALLELKQRNPGLSSFVSVDPLKLSGVKEMLESDTALVSYLLGEETTYVWFIKKSETIFFKLAGGESTIEPLVRQYRAFVQNSEPVDTELRALYAGLIKPWEKHLAGVEHLGIIPDGALHFLSFSALKSDQGYLVDRYPIFYSPSASVLEYTFAKRKDKKRTKVLAIGNPDLGNYNYDLPLAELEAQSIKWNYPDMDILTGAKATKEWFVENISKYGIIHLASHGEFDEVNPLFSSLWLSSSDPKNRKLTVNEVFGLEINADLVTLSACQTGLGKLNAGELIGLNRAFIYAGTHALVSALWRVDDLSTSVLMKHFYRNYVTMNKAKSLRQAQLMVKRDFPHPSYWAGFNLVGDYQ</sequence>
<gene>
    <name evidence="3" type="ORF">PPG34_07965</name>
</gene>
<dbReference type="InterPro" id="IPR011659">
    <property type="entry name" value="WD40"/>
</dbReference>
<dbReference type="InterPro" id="IPR024983">
    <property type="entry name" value="CHAT_dom"/>
</dbReference>
<dbReference type="Gene3D" id="2.120.10.30">
    <property type="entry name" value="TolB, C-terminal domain"/>
    <property type="match status" value="1"/>
</dbReference>
<feature type="domain" description="CHAT" evidence="2">
    <location>
        <begin position="2330"/>
        <end position="2593"/>
    </location>
</feature>
<dbReference type="InterPro" id="IPR011990">
    <property type="entry name" value="TPR-like_helical_dom_sf"/>
</dbReference>
<dbReference type="Pfam" id="PF07676">
    <property type="entry name" value="PD40"/>
    <property type="match status" value="1"/>
</dbReference>
<keyword evidence="4" id="KW-1185">Reference proteome</keyword>
<protein>
    <submittedName>
        <fullName evidence="3">CHAT domain-containing protein</fullName>
    </submittedName>
</protein>
<dbReference type="SUPFAM" id="SSF48452">
    <property type="entry name" value="TPR-like"/>
    <property type="match status" value="6"/>
</dbReference>
<feature type="repeat" description="TPR" evidence="1">
    <location>
        <begin position="2059"/>
        <end position="2092"/>
    </location>
</feature>
<name>A0ABU3K7B5_9BACT</name>
<dbReference type="SUPFAM" id="SSF69304">
    <property type="entry name" value="Tricorn protease N-terminal domain"/>
    <property type="match status" value="1"/>
</dbReference>
<dbReference type="Pfam" id="PF13424">
    <property type="entry name" value="TPR_12"/>
    <property type="match status" value="2"/>
</dbReference>